<proteinExistence type="predicted"/>
<dbReference type="EMBL" id="FIGJ01000029">
    <property type="protein sequence ID" value="CYV00950.1"/>
    <property type="molecule type" value="Genomic_DNA"/>
</dbReference>
<name>A0A0Z8GQD4_STRSU</name>
<organism evidence="1 2">
    <name type="scientific">Streptococcus suis</name>
    <dbReference type="NCBI Taxonomy" id="1307"/>
    <lineage>
        <taxon>Bacteria</taxon>
        <taxon>Bacillati</taxon>
        <taxon>Bacillota</taxon>
        <taxon>Bacilli</taxon>
        <taxon>Lactobacillales</taxon>
        <taxon>Streptococcaceae</taxon>
        <taxon>Streptococcus</taxon>
    </lineage>
</organism>
<sequence>MSRTLGAKNKKHKRRSKKLLIAKNMPPLYHTLPGQDFAREKSQVLKWLADAPEIQDWVMEQLKSAGYIVYDPDTGRWCGVDYGG</sequence>
<protein>
    <submittedName>
        <fullName evidence="1">Uncharacterized protein</fullName>
    </submittedName>
</protein>
<evidence type="ECO:0000313" key="1">
    <source>
        <dbReference type="EMBL" id="CYV00950.1"/>
    </source>
</evidence>
<evidence type="ECO:0000313" key="2">
    <source>
        <dbReference type="Proteomes" id="UP000072618"/>
    </source>
</evidence>
<gene>
    <name evidence="1" type="ORF">ERS132394_02001</name>
</gene>
<dbReference type="Proteomes" id="UP000072618">
    <property type="component" value="Unassembled WGS sequence"/>
</dbReference>
<dbReference type="RefSeq" id="WP_052506744.1">
    <property type="nucleotide sequence ID" value="NZ_CEHJ01000004.1"/>
</dbReference>
<reference evidence="1 2" key="1">
    <citation type="submission" date="2016-02" db="EMBL/GenBank/DDBJ databases">
        <authorList>
            <consortium name="Pathogen Informatics"/>
        </authorList>
    </citation>
    <scope>NUCLEOTIDE SEQUENCE [LARGE SCALE GENOMIC DNA]</scope>
    <source>
        <strain evidence="1 2">LSS32</strain>
    </source>
</reference>
<dbReference type="AlphaFoldDB" id="A0A0Z8GQD4"/>
<accession>A0A0Z8GQD4</accession>